<dbReference type="SMART" id="SM00387">
    <property type="entry name" value="HATPase_c"/>
    <property type="match status" value="1"/>
</dbReference>
<evidence type="ECO:0000313" key="6">
    <source>
        <dbReference type="EMBL" id="AEE96445.1"/>
    </source>
</evidence>
<dbReference type="EC" id="2.7.13.3" evidence="2"/>
<keyword evidence="3 6" id="KW-0808">Transferase</keyword>
<gene>
    <name evidence="6" type="ordered locus">Mahau_1251</name>
</gene>
<dbReference type="PANTHER" id="PTHR43065">
    <property type="entry name" value="SENSOR HISTIDINE KINASE"/>
    <property type="match status" value="1"/>
</dbReference>
<dbReference type="Pfam" id="PF02518">
    <property type="entry name" value="HATPase_c"/>
    <property type="match status" value="1"/>
</dbReference>
<evidence type="ECO:0000256" key="4">
    <source>
        <dbReference type="ARBA" id="ARBA00023012"/>
    </source>
</evidence>
<dbReference type="KEGG" id="mas:Mahau_1251"/>
<dbReference type="GO" id="GO:0004673">
    <property type="term" value="F:protein histidine kinase activity"/>
    <property type="evidence" value="ECO:0007669"/>
    <property type="project" value="UniProtKB-EC"/>
</dbReference>
<proteinExistence type="predicted"/>
<evidence type="ECO:0000313" key="7">
    <source>
        <dbReference type="Proteomes" id="UP000008457"/>
    </source>
</evidence>
<dbReference type="RefSeq" id="WP_013780875.1">
    <property type="nucleotide sequence ID" value="NC_015520.1"/>
</dbReference>
<evidence type="ECO:0000256" key="2">
    <source>
        <dbReference type="ARBA" id="ARBA00012438"/>
    </source>
</evidence>
<keyword evidence="7" id="KW-1185">Reference proteome</keyword>
<evidence type="ECO:0000256" key="1">
    <source>
        <dbReference type="ARBA" id="ARBA00000085"/>
    </source>
</evidence>
<sequence>MKELSQHILDLIQNSISAGASLIKVSIVRDGDMLSIEVDDNGCGMDADAVAKAVDPFFTHRSTRPVGLGLSLLAATAQRCDGHIEVHSEPGKGTSVVAVMHYDHIDRPPMGDIAGTMIAMIAGNPNIDFVYRYDIDGDAVVIDTRQVKEALGEIPINHPDVIRWLMQHIVEGSAVE</sequence>
<dbReference type="InterPro" id="IPR005467">
    <property type="entry name" value="His_kinase_dom"/>
</dbReference>
<evidence type="ECO:0000256" key="3">
    <source>
        <dbReference type="ARBA" id="ARBA00022777"/>
    </source>
</evidence>
<dbReference type="Gene3D" id="3.30.565.10">
    <property type="entry name" value="Histidine kinase-like ATPase, C-terminal domain"/>
    <property type="match status" value="1"/>
</dbReference>
<feature type="domain" description="Histidine kinase" evidence="5">
    <location>
        <begin position="1"/>
        <end position="104"/>
    </location>
</feature>
<dbReference type="SUPFAM" id="SSF55874">
    <property type="entry name" value="ATPase domain of HSP90 chaperone/DNA topoisomerase II/histidine kinase"/>
    <property type="match status" value="1"/>
</dbReference>
<dbReference type="PRINTS" id="PR00344">
    <property type="entry name" value="BCTRLSENSOR"/>
</dbReference>
<dbReference type="PROSITE" id="PS50109">
    <property type="entry name" value="HIS_KIN"/>
    <property type="match status" value="1"/>
</dbReference>
<keyword evidence="4" id="KW-0902">Two-component regulatory system</keyword>
<organism evidence="6 7">
    <name type="scientific">Mahella australiensis (strain DSM 15567 / CIP 107919 / 50-1 BON)</name>
    <dbReference type="NCBI Taxonomy" id="697281"/>
    <lineage>
        <taxon>Bacteria</taxon>
        <taxon>Bacillati</taxon>
        <taxon>Bacillota</taxon>
        <taxon>Clostridia</taxon>
        <taxon>Thermoanaerobacterales</taxon>
        <taxon>Thermoanaerobacterales Family IV. Incertae Sedis</taxon>
        <taxon>Mahella</taxon>
    </lineage>
</organism>
<dbReference type="HOGENOM" id="CLU_125323_0_0_9"/>
<dbReference type="InterPro" id="IPR004358">
    <property type="entry name" value="Sig_transdc_His_kin-like_C"/>
</dbReference>
<reference evidence="7" key="1">
    <citation type="submission" date="2010-11" db="EMBL/GenBank/DDBJ databases">
        <title>The complete genome of Mahella australiensis DSM 15567.</title>
        <authorList>
            <consortium name="US DOE Joint Genome Institute (JGI-PGF)"/>
            <person name="Lucas S."/>
            <person name="Copeland A."/>
            <person name="Lapidus A."/>
            <person name="Bruce D."/>
            <person name="Goodwin L."/>
            <person name="Pitluck S."/>
            <person name="Kyrpides N."/>
            <person name="Mavromatis K."/>
            <person name="Pagani I."/>
            <person name="Ivanova N."/>
            <person name="Teshima H."/>
            <person name="Brettin T."/>
            <person name="Detter J.C."/>
            <person name="Han C."/>
            <person name="Tapia R."/>
            <person name="Land M."/>
            <person name="Hauser L."/>
            <person name="Markowitz V."/>
            <person name="Cheng J.-F."/>
            <person name="Hugenholtz P."/>
            <person name="Woyke T."/>
            <person name="Wu D."/>
            <person name="Spring S."/>
            <person name="Pukall R."/>
            <person name="Steenblock K."/>
            <person name="Schneider S."/>
            <person name="Klenk H.-P."/>
            <person name="Eisen J.A."/>
        </authorList>
    </citation>
    <scope>NUCLEOTIDE SEQUENCE [LARGE SCALE GENOMIC DNA]</scope>
    <source>
        <strain evidence="7">DSM 15567 / CIP 107919 / 50-1 BON</strain>
    </source>
</reference>
<keyword evidence="3 6" id="KW-0418">Kinase</keyword>
<dbReference type="Proteomes" id="UP000008457">
    <property type="component" value="Chromosome"/>
</dbReference>
<accession>F3ZW65</accession>
<dbReference type="AlphaFoldDB" id="F3ZW65"/>
<name>F3ZW65_MAHA5</name>
<dbReference type="eggNOG" id="COG4191">
    <property type="taxonomic scope" value="Bacteria"/>
</dbReference>
<dbReference type="InterPro" id="IPR003594">
    <property type="entry name" value="HATPase_dom"/>
</dbReference>
<dbReference type="STRING" id="697281.Mahau_1251"/>
<dbReference type="OrthoDB" id="9797586at2"/>
<reference evidence="6 7" key="2">
    <citation type="journal article" date="2011" name="Stand. Genomic Sci.">
        <title>Complete genome sequence of Mahella australiensis type strain (50-1 BON).</title>
        <authorList>
            <person name="Sikorski J."/>
            <person name="Teshima H."/>
            <person name="Nolan M."/>
            <person name="Lucas S."/>
            <person name="Hammon N."/>
            <person name="Deshpande S."/>
            <person name="Cheng J.F."/>
            <person name="Pitluck S."/>
            <person name="Liolios K."/>
            <person name="Pagani I."/>
            <person name="Ivanova N."/>
            <person name="Huntemann M."/>
            <person name="Mavromatis K."/>
            <person name="Ovchinikova G."/>
            <person name="Pati A."/>
            <person name="Tapia R."/>
            <person name="Han C."/>
            <person name="Goodwin L."/>
            <person name="Chen A."/>
            <person name="Palaniappan K."/>
            <person name="Land M."/>
            <person name="Hauser L."/>
            <person name="Ngatchou-Djao O.D."/>
            <person name="Rohde M."/>
            <person name="Pukall R."/>
            <person name="Spring S."/>
            <person name="Abt B."/>
            <person name="Goker M."/>
            <person name="Detter J.C."/>
            <person name="Woyke T."/>
            <person name="Bristow J."/>
            <person name="Markowitz V."/>
            <person name="Hugenholtz P."/>
            <person name="Eisen J.A."/>
            <person name="Kyrpides N.C."/>
            <person name="Klenk H.P."/>
            <person name="Lapidus A."/>
        </authorList>
    </citation>
    <scope>NUCLEOTIDE SEQUENCE [LARGE SCALE GENOMIC DNA]</scope>
    <source>
        <strain evidence="7">DSM 15567 / CIP 107919 / 50-1 BON</strain>
    </source>
</reference>
<dbReference type="EMBL" id="CP002360">
    <property type="protein sequence ID" value="AEE96445.1"/>
    <property type="molecule type" value="Genomic_DNA"/>
</dbReference>
<comment type="catalytic activity">
    <reaction evidence="1">
        <text>ATP + protein L-histidine = ADP + protein N-phospho-L-histidine.</text>
        <dbReference type="EC" id="2.7.13.3"/>
    </reaction>
</comment>
<dbReference type="InterPro" id="IPR036890">
    <property type="entry name" value="HATPase_C_sf"/>
</dbReference>
<protein>
    <recommendedName>
        <fullName evidence="2">histidine kinase</fullName>
        <ecNumber evidence="2">2.7.13.3</ecNumber>
    </recommendedName>
</protein>
<evidence type="ECO:0000259" key="5">
    <source>
        <dbReference type="PROSITE" id="PS50109"/>
    </source>
</evidence>
<dbReference type="GO" id="GO:0000160">
    <property type="term" value="P:phosphorelay signal transduction system"/>
    <property type="evidence" value="ECO:0007669"/>
    <property type="project" value="UniProtKB-KW"/>
</dbReference>